<evidence type="ECO:0000313" key="2">
    <source>
        <dbReference type="Proteomes" id="UP001221208"/>
    </source>
</evidence>
<accession>A0ABT5JWF7</accession>
<dbReference type="EMBL" id="JAQQXR010000001">
    <property type="protein sequence ID" value="MDC8756801.1"/>
    <property type="molecule type" value="Genomic_DNA"/>
</dbReference>
<comment type="caution">
    <text evidence="1">The sequence shown here is derived from an EMBL/GenBank/DDBJ whole genome shotgun (WGS) entry which is preliminary data.</text>
</comment>
<proteinExistence type="predicted"/>
<dbReference type="Proteomes" id="UP001221208">
    <property type="component" value="Unassembled WGS sequence"/>
</dbReference>
<protein>
    <submittedName>
        <fullName evidence="1">Class I SAM-dependent methyltransferase</fullName>
    </submittedName>
</protein>
<dbReference type="Gene3D" id="3.40.50.150">
    <property type="entry name" value="Vaccinia Virus protein VP39"/>
    <property type="match status" value="1"/>
</dbReference>
<dbReference type="GO" id="GO:0032259">
    <property type="term" value="P:methylation"/>
    <property type="evidence" value="ECO:0007669"/>
    <property type="project" value="UniProtKB-KW"/>
</dbReference>
<gene>
    <name evidence="1" type="ORF">OIK44_04275</name>
</gene>
<dbReference type="RefSeq" id="WP_273669437.1">
    <property type="nucleotide sequence ID" value="NZ_JAQQXR010000001.1"/>
</dbReference>
<name>A0ABT5JWF7_9BURK</name>
<keyword evidence="1" id="KW-0489">Methyltransferase</keyword>
<dbReference type="CDD" id="cd02440">
    <property type="entry name" value="AdoMet_MTases"/>
    <property type="match status" value="1"/>
</dbReference>
<reference evidence="1 2" key="1">
    <citation type="submission" date="2022-10" db="EMBL/GenBank/DDBJ databases">
        <title>Janthinobacterium sp. hw3 Genome sequencing.</title>
        <authorList>
            <person name="Park S."/>
        </authorList>
    </citation>
    <scope>NUCLEOTIDE SEQUENCE [LARGE SCALE GENOMIC DNA]</scope>
    <source>
        <strain evidence="2">hw3</strain>
    </source>
</reference>
<keyword evidence="2" id="KW-1185">Reference proteome</keyword>
<sequence length="469" mass="52988">MYSESQIDPVVNFRNSQGESVRATIINLQRKALVMEVYNPYSIVQVSEVLDELTVRRGIKSIYLGKAVVISMVNTGLTALVSVALIDEWRELSNVALVPGALRHEAGNFVREWDQRFCIRRDYQVVVNEMRAFLAEVSRWVEQVDMSDALPKQDGRLREDVFFELAEPLMEKTRHYFDELNGQAALVDEELAPAHRAFVQAALHPLILRAPFVFRTYTKPLGYAGDYQMVRQILDDPRQGPSTYFQIVNAAFLQTAVAHAHRNRIDILVDFLAGQADAARLAGRPFRVLNVGCGPAVEIQRFLQEYPEPHWLAFELVDFSEETLAYTRATLAQAQAQAARGRQEVAIDYVHDSVHQLLKRRVSATPAPQGFGEFDAVYCAGLFDYLSDKVCIRLINHFVARMRRGGRLLLTNVHSDNPEKAGMEHLLEWYLIYRDQAQMAALLPPLSTAQRLYVDATGVNVFAEASSAC</sequence>
<dbReference type="GO" id="GO:0008168">
    <property type="term" value="F:methyltransferase activity"/>
    <property type="evidence" value="ECO:0007669"/>
    <property type="project" value="UniProtKB-KW"/>
</dbReference>
<evidence type="ECO:0000313" key="1">
    <source>
        <dbReference type="EMBL" id="MDC8756801.1"/>
    </source>
</evidence>
<keyword evidence="1" id="KW-0808">Transferase</keyword>
<organism evidence="1 2">
    <name type="scientific">Janthinobacterium fluminis</name>
    <dbReference type="NCBI Taxonomy" id="2987524"/>
    <lineage>
        <taxon>Bacteria</taxon>
        <taxon>Pseudomonadati</taxon>
        <taxon>Pseudomonadota</taxon>
        <taxon>Betaproteobacteria</taxon>
        <taxon>Burkholderiales</taxon>
        <taxon>Oxalobacteraceae</taxon>
        <taxon>Janthinobacterium</taxon>
    </lineage>
</organism>
<dbReference type="InterPro" id="IPR029063">
    <property type="entry name" value="SAM-dependent_MTases_sf"/>
</dbReference>
<dbReference type="SUPFAM" id="SSF53335">
    <property type="entry name" value="S-adenosyl-L-methionine-dependent methyltransferases"/>
    <property type="match status" value="1"/>
</dbReference>